<dbReference type="AlphaFoldDB" id="A0A0B1TMN4"/>
<reference evidence="1 2" key="1">
    <citation type="submission" date="2014-03" db="EMBL/GenBank/DDBJ databases">
        <title>Draft genome of the hookworm Oesophagostomum dentatum.</title>
        <authorList>
            <person name="Mitreva M."/>
        </authorList>
    </citation>
    <scope>NUCLEOTIDE SEQUENCE [LARGE SCALE GENOMIC DNA]</scope>
    <source>
        <strain evidence="1 2">OD-Hann</strain>
    </source>
</reference>
<sequence length="131" mass="14419">MLVTSATEDHAIYRWCVDTKICVGPLSCPLGKAVVQRDAFRCPTKYSAAKGKRYTDALGRSLYAIILAQKNSNVSTCLRNLRPDIGFVRTYSVECDTSGNTCSGMVAVSEEARAIYLAFRDTASKKQVIRL</sequence>
<organism evidence="1 2">
    <name type="scientific">Oesophagostomum dentatum</name>
    <name type="common">Nodular worm</name>
    <dbReference type="NCBI Taxonomy" id="61180"/>
    <lineage>
        <taxon>Eukaryota</taxon>
        <taxon>Metazoa</taxon>
        <taxon>Ecdysozoa</taxon>
        <taxon>Nematoda</taxon>
        <taxon>Chromadorea</taxon>
        <taxon>Rhabditida</taxon>
        <taxon>Rhabditina</taxon>
        <taxon>Rhabditomorpha</taxon>
        <taxon>Strongyloidea</taxon>
        <taxon>Strongylidae</taxon>
        <taxon>Oesophagostomum</taxon>
    </lineage>
</organism>
<dbReference type="EMBL" id="KN549271">
    <property type="protein sequence ID" value="KHJ98818.1"/>
    <property type="molecule type" value="Genomic_DNA"/>
</dbReference>
<accession>A0A0B1TMN4</accession>
<protein>
    <submittedName>
        <fullName evidence="1">Uncharacterized protein</fullName>
    </submittedName>
</protein>
<keyword evidence="2" id="KW-1185">Reference proteome</keyword>
<name>A0A0B1TMN4_OESDE</name>
<proteinExistence type="predicted"/>
<dbReference type="PANTHER" id="PTHR45908:SF15">
    <property type="entry name" value="FUNGAL LIPASE-LIKE DOMAIN-CONTAINING PROTEIN"/>
    <property type="match status" value="1"/>
</dbReference>
<evidence type="ECO:0000313" key="1">
    <source>
        <dbReference type="EMBL" id="KHJ98818.1"/>
    </source>
</evidence>
<dbReference type="Proteomes" id="UP000053660">
    <property type="component" value="Unassembled WGS sequence"/>
</dbReference>
<gene>
    <name evidence="1" type="ORF">OESDEN_01200</name>
</gene>
<evidence type="ECO:0000313" key="2">
    <source>
        <dbReference type="Proteomes" id="UP000053660"/>
    </source>
</evidence>
<dbReference type="PANTHER" id="PTHR45908">
    <property type="entry name" value="PROTEIN CBG11750-RELATED"/>
    <property type="match status" value="1"/>
</dbReference>
<dbReference type="OrthoDB" id="426718at2759"/>